<dbReference type="GeneID" id="20677708"/>
<dbReference type="Proteomes" id="UP000030671">
    <property type="component" value="Unassembled WGS sequence"/>
</dbReference>
<evidence type="ECO:0000313" key="2">
    <source>
        <dbReference type="Proteomes" id="UP000030671"/>
    </source>
</evidence>
<proteinExistence type="predicted"/>
<evidence type="ECO:0008006" key="3">
    <source>
        <dbReference type="Google" id="ProtNLM"/>
    </source>
</evidence>
<keyword evidence="2" id="KW-1185">Reference proteome</keyword>
<dbReference type="HOGENOM" id="CLU_016307_0_0_1"/>
<sequence length="713" mass="79076">MSSIHGSPSKSKSKEDDYWQPGWWELQSFAEYDERPLSWSASSIIFTAHPTKPFVLGRLFTTSKEFIIPSPTPVTAPSAMFEPPSVITASPDDRSLFAYFPCRDGTGLGCFWSRGLEVDNWGVKEYFTFPRGSDVITSAWLGGPRTWVTDPSGRGIRLPLQGPPTPCTLPTFMVVTRNLEVSLYYIRNGSHKFMVLSCSLTQPDQLYEKEAHGPSETPTTPGGAKICVRAAIGLSYNEPSILIATHSRTIAPPLDSSSFNVDMPFALEVAHQNQPTESFRADDWNNWAEEPMIELCEVRVGFDEAVISLSTNPLPAIYCPTEHLNKMILVPQRPSSESKGALYLAMSFLDFGSYTSPPKSELKLYSLFKNPTPLNNSQPNWLSRLKTARSFTSEILTFISRHVTGFPTDTLLVGTLNTSANVSRNHRKFKETSIGSIHVLQMPSLENDNYWRTVPVLSISSENILPDLLLSVALSPNGALLCAASPPLYSPSKISVHPLPRRYSAGSKGHTPIPPDTYILVSAIKTPKSVADIVHQLSLSSSPLSQVEDVLCCTLSLLEQHAGKIWSYWLNDLVGLVLEVYRSRARRTDNPVLKEQITVRYQTAQDLCSIIACHSAFEDCKDGDLYDFEAVWPLIGLSTWFLDFSEKLLRECVLLHNAGEDGVPAQPSMSVDEDDLFGSSTSLLEGGARRLFHTITRGTPIRPGVVPRHFRRC</sequence>
<dbReference type="InParanoid" id="W4K5B9"/>
<dbReference type="KEGG" id="hir:HETIRDRAFT_476674"/>
<dbReference type="eggNOG" id="ENOG502SC2T">
    <property type="taxonomic scope" value="Eukaryota"/>
</dbReference>
<name>W4K5B9_HETIT</name>
<evidence type="ECO:0000313" key="1">
    <source>
        <dbReference type="EMBL" id="ETW80939.1"/>
    </source>
</evidence>
<gene>
    <name evidence="1" type="ORF">HETIRDRAFT_476674</name>
</gene>
<organism evidence="1 2">
    <name type="scientific">Heterobasidion irregulare (strain TC 32-1)</name>
    <dbReference type="NCBI Taxonomy" id="747525"/>
    <lineage>
        <taxon>Eukaryota</taxon>
        <taxon>Fungi</taxon>
        <taxon>Dikarya</taxon>
        <taxon>Basidiomycota</taxon>
        <taxon>Agaricomycotina</taxon>
        <taxon>Agaricomycetes</taxon>
        <taxon>Russulales</taxon>
        <taxon>Bondarzewiaceae</taxon>
        <taxon>Heterobasidion</taxon>
        <taxon>Heterobasidion annosum species complex</taxon>
    </lineage>
</organism>
<dbReference type="AlphaFoldDB" id="W4K5B9"/>
<accession>W4K5B9</accession>
<protein>
    <recommendedName>
        <fullName evidence="3">Transcription factor IIIC 90kDa subunit N-terminal domain-containing protein</fullName>
    </recommendedName>
</protein>
<dbReference type="OrthoDB" id="2535907at2759"/>
<dbReference type="RefSeq" id="XP_009547629.1">
    <property type="nucleotide sequence ID" value="XM_009549334.1"/>
</dbReference>
<dbReference type="EMBL" id="KI925459">
    <property type="protein sequence ID" value="ETW80939.1"/>
    <property type="molecule type" value="Genomic_DNA"/>
</dbReference>
<dbReference type="STRING" id="747525.W4K5B9"/>
<reference evidence="1 2" key="1">
    <citation type="journal article" date="2012" name="New Phytol.">
        <title>Insight into trade-off between wood decay and parasitism from the genome of a fungal forest pathogen.</title>
        <authorList>
            <person name="Olson A."/>
            <person name="Aerts A."/>
            <person name="Asiegbu F."/>
            <person name="Belbahri L."/>
            <person name="Bouzid O."/>
            <person name="Broberg A."/>
            <person name="Canback B."/>
            <person name="Coutinho P.M."/>
            <person name="Cullen D."/>
            <person name="Dalman K."/>
            <person name="Deflorio G."/>
            <person name="van Diepen L.T."/>
            <person name="Dunand C."/>
            <person name="Duplessis S."/>
            <person name="Durling M."/>
            <person name="Gonthier P."/>
            <person name="Grimwood J."/>
            <person name="Fossdal C.G."/>
            <person name="Hansson D."/>
            <person name="Henrissat B."/>
            <person name="Hietala A."/>
            <person name="Himmelstrand K."/>
            <person name="Hoffmeister D."/>
            <person name="Hogberg N."/>
            <person name="James T.Y."/>
            <person name="Karlsson M."/>
            <person name="Kohler A."/>
            <person name="Kues U."/>
            <person name="Lee Y.H."/>
            <person name="Lin Y.C."/>
            <person name="Lind M."/>
            <person name="Lindquist E."/>
            <person name="Lombard V."/>
            <person name="Lucas S."/>
            <person name="Lunden K."/>
            <person name="Morin E."/>
            <person name="Murat C."/>
            <person name="Park J."/>
            <person name="Raffaello T."/>
            <person name="Rouze P."/>
            <person name="Salamov A."/>
            <person name="Schmutz J."/>
            <person name="Solheim H."/>
            <person name="Stahlberg J."/>
            <person name="Velez H."/>
            <person name="de Vries R.P."/>
            <person name="Wiebenga A."/>
            <person name="Woodward S."/>
            <person name="Yakovlev I."/>
            <person name="Garbelotto M."/>
            <person name="Martin F."/>
            <person name="Grigoriev I.V."/>
            <person name="Stenlid J."/>
        </authorList>
    </citation>
    <scope>NUCLEOTIDE SEQUENCE [LARGE SCALE GENOMIC DNA]</scope>
    <source>
        <strain evidence="1 2">TC 32-1</strain>
    </source>
</reference>